<dbReference type="AlphaFoldDB" id="A0A0N4XF56"/>
<dbReference type="GO" id="GO:0009395">
    <property type="term" value="P:phospholipid catabolic process"/>
    <property type="evidence" value="ECO:0007669"/>
    <property type="project" value="TreeGrafter"/>
</dbReference>
<protein>
    <recommendedName>
        <fullName evidence="7">Phospholipase B-like</fullName>
        <ecNumber evidence="7">3.1.1.-</ecNumber>
    </recommendedName>
</protein>
<dbReference type="PANTHER" id="PTHR12370">
    <property type="entry name" value="PHOSPHOLIPASE B-RELATED"/>
    <property type="match status" value="1"/>
</dbReference>
<dbReference type="PANTHER" id="PTHR12370:SF3">
    <property type="entry name" value="PHOSPHOLIPASE B-LIKE 2-RELATED"/>
    <property type="match status" value="1"/>
</dbReference>
<dbReference type="EC" id="3.1.1.-" evidence="7"/>
<evidence type="ECO:0000256" key="7">
    <source>
        <dbReference type="RuleBase" id="RU364138"/>
    </source>
</evidence>
<comment type="similarity">
    <text evidence="1 7">Belongs to the phospholipase B-like family.</text>
</comment>
<evidence type="ECO:0000256" key="2">
    <source>
        <dbReference type="ARBA" id="ARBA00022729"/>
    </source>
</evidence>
<evidence type="ECO:0000313" key="10">
    <source>
        <dbReference type="WBParaSite" id="NBR_0000115801-mRNA-1"/>
    </source>
</evidence>
<gene>
    <name evidence="8" type="ORF">NBR_LOCUS1159</name>
</gene>
<sequence>FGLCENEAGAWYYFRDYEGQESACQKEVAKVKYSNQINETGWAFVEVEIAQRMIPPYKQGYAAGFVEGRATRDLIRLHLSNTVDGFCDGAAHFCEDLNEYLLSNYLWMMDNIASYPEDRYWLQVNMTLNQLMGMIDGYEGKLGQNLGIEQIVTHPIYLIQLAGDIEDLAVKFGKPETQRSQLTGTGHCSALVKLLPDMSDIYFSHVTWASYSSMLRMQKRYTFALGEPGRSYAFSSYPASISSVDDFIVTSARLAILETTISNYNERLLRFMTPSSVLCWVRTQVAHRLSSSGLQWAKIFSKFNSGTYNNQWSILDYKMFRKGREDHPSHGLLHVLEQLPNHTAHADMTHVLLRNFYWPSYNTPQIFKWSDGDKMVKKFGDWYSYDRTPRARIFRRDHGSVVDMDSMIKLMRSNNYTKDPLSRCDCNPPYSAENAISCRSDLNPENGTYPFPSLGYRDHGATDMKVTNSRLIETLSFTAIAGPTHDPTPVFDWSTTPFESIVPHNGQPTRWT</sequence>
<evidence type="ECO:0000256" key="4">
    <source>
        <dbReference type="ARBA" id="ARBA00022963"/>
    </source>
</evidence>
<keyword evidence="4 7" id="KW-0442">Lipid degradation</keyword>
<dbReference type="OMA" id="YQEGYWA"/>
<dbReference type="Proteomes" id="UP000271162">
    <property type="component" value="Unassembled WGS sequence"/>
</dbReference>
<keyword evidence="6" id="KW-0325">Glycoprotein</keyword>
<dbReference type="Gene3D" id="3.60.60.30">
    <property type="match status" value="1"/>
</dbReference>
<comment type="function">
    <text evidence="7">Putative phospholipase.</text>
</comment>
<evidence type="ECO:0000313" key="8">
    <source>
        <dbReference type="EMBL" id="VDL64443.1"/>
    </source>
</evidence>
<name>A0A0N4XF56_NIPBR</name>
<keyword evidence="5 7" id="KW-0443">Lipid metabolism</keyword>
<keyword evidence="9" id="KW-1185">Reference proteome</keyword>
<keyword evidence="2" id="KW-0732">Signal</keyword>
<proteinExistence type="inferred from homology"/>
<dbReference type="WBParaSite" id="NBR_0000115801-mRNA-1">
    <property type="protein sequence ID" value="NBR_0000115801-mRNA-1"/>
    <property type="gene ID" value="NBR_0000115801"/>
</dbReference>
<dbReference type="InterPro" id="IPR007000">
    <property type="entry name" value="PLipase_B-like"/>
</dbReference>
<dbReference type="Pfam" id="PF04916">
    <property type="entry name" value="Phospholip_B"/>
    <property type="match status" value="1"/>
</dbReference>
<keyword evidence="3 7" id="KW-0378">Hydrolase</keyword>
<reference evidence="10" key="1">
    <citation type="submission" date="2017-02" db="UniProtKB">
        <authorList>
            <consortium name="WormBaseParasite"/>
        </authorList>
    </citation>
    <scope>IDENTIFICATION</scope>
</reference>
<organism evidence="10">
    <name type="scientific">Nippostrongylus brasiliensis</name>
    <name type="common">Rat hookworm</name>
    <dbReference type="NCBI Taxonomy" id="27835"/>
    <lineage>
        <taxon>Eukaryota</taxon>
        <taxon>Metazoa</taxon>
        <taxon>Ecdysozoa</taxon>
        <taxon>Nematoda</taxon>
        <taxon>Chromadorea</taxon>
        <taxon>Rhabditida</taxon>
        <taxon>Rhabditina</taxon>
        <taxon>Rhabditomorpha</taxon>
        <taxon>Strongyloidea</taxon>
        <taxon>Heligmosomidae</taxon>
        <taxon>Nippostrongylus</taxon>
    </lineage>
</organism>
<dbReference type="GO" id="GO:0004620">
    <property type="term" value="F:phospholipase activity"/>
    <property type="evidence" value="ECO:0007669"/>
    <property type="project" value="InterPro"/>
</dbReference>
<dbReference type="GO" id="GO:0005576">
    <property type="term" value="C:extracellular region"/>
    <property type="evidence" value="ECO:0007669"/>
    <property type="project" value="TreeGrafter"/>
</dbReference>
<evidence type="ECO:0000256" key="3">
    <source>
        <dbReference type="ARBA" id="ARBA00022801"/>
    </source>
</evidence>
<dbReference type="EMBL" id="UYSL01000810">
    <property type="protein sequence ID" value="VDL64443.1"/>
    <property type="molecule type" value="Genomic_DNA"/>
</dbReference>
<evidence type="ECO:0000256" key="6">
    <source>
        <dbReference type="ARBA" id="ARBA00023180"/>
    </source>
</evidence>
<evidence type="ECO:0000313" key="9">
    <source>
        <dbReference type="Proteomes" id="UP000271162"/>
    </source>
</evidence>
<reference evidence="8 9" key="2">
    <citation type="submission" date="2018-11" db="EMBL/GenBank/DDBJ databases">
        <authorList>
            <consortium name="Pathogen Informatics"/>
        </authorList>
    </citation>
    <scope>NUCLEOTIDE SEQUENCE [LARGE SCALE GENOMIC DNA]</scope>
</reference>
<accession>A0A0N4XF56</accession>
<evidence type="ECO:0000256" key="1">
    <source>
        <dbReference type="ARBA" id="ARBA00007835"/>
    </source>
</evidence>
<evidence type="ECO:0000256" key="5">
    <source>
        <dbReference type="ARBA" id="ARBA00023098"/>
    </source>
</evidence>